<evidence type="ECO:0000313" key="2">
    <source>
        <dbReference type="Proteomes" id="UP001055247"/>
    </source>
</evidence>
<gene>
    <name evidence="1" type="ORF">BHAOGJBA_2972</name>
</gene>
<evidence type="ECO:0000313" key="1">
    <source>
        <dbReference type="EMBL" id="GJD89445.1"/>
    </source>
</evidence>
<dbReference type="Proteomes" id="UP001055247">
    <property type="component" value="Unassembled WGS sequence"/>
</dbReference>
<dbReference type="EMBL" id="BPQO01000011">
    <property type="protein sequence ID" value="GJD89445.1"/>
    <property type="molecule type" value="Genomic_DNA"/>
</dbReference>
<reference evidence="1" key="2">
    <citation type="submission" date="2021-08" db="EMBL/GenBank/DDBJ databases">
        <authorList>
            <person name="Tani A."/>
            <person name="Ola A."/>
            <person name="Ogura Y."/>
            <person name="Katsura K."/>
            <person name="Hayashi T."/>
        </authorList>
    </citation>
    <scope>NUCLEOTIDE SEQUENCE</scope>
    <source>
        <strain evidence="1">DSM 16372</strain>
    </source>
</reference>
<comment type="caution">
    <text evidence="1">The sequence shown here is derived from an EMBL/GenBank/DDBJ whole genome shotgun (WGS) entry which is preliminary data.</text>
</comment>
<reference evidence="1" key="1">
    <citation type="journal article" date="2016" name="Front. Microbiol.">
        <title>Genome Sequence of the Piezophilic, Mesophilic Sulfate-Reducing Bacterium Desulfovibrio indicus J2T.</title>
        <authorList>
            <person name="Cao J."/>
            <person name="Maignien L."/>
            <person name="Shao Z."/>
            <person name="Alain K."/>
            <person name="Jebbar M."/>
        </authorList>
    </citation>
    <scope>NUCLEOTIDE SEQUENCE</scope>
    <source>
        <strain evidence="1">DSM 16372</strain>
    </source>
</reference>
<dbReference type="AlphaFoldDB" id="A0AAV4ZPE2"/>
<keyword evidence="2" id="KW-1185">Reference proteome</keyword>
<proteinExistence type="predicted"/>
<accession>A0AAV4ZPE2</accession>
<name>A0AAV4ZPE2_9HYPH</name>
<sequence>MPAEKIRIWHPYRADVLAKGQRRPSRVVLRAPIDLEVASVTNAEVPLVGRIVAGTAAWAKSGRGEGQGVEYRGWNGMLWGPVGRGAQYGQTDVVGWNRIATRTNRWPDFLYDPVLTEHEHRTGDHLEWRRIAAPEEIEGRIVEDDRTEAAAAARSLERKLLLVDGKVWRRKSPPSWSVEQLGLGCYCVYLDAPSGGRHPYRGNAETAFGIERLDDMLAWCAEIGRRRHRDPETFGPAGSVLEFDPAYARRNDLALETARLGEQALRVFEDRIGNMTLTGIDAYGLARAAHARVASDGTQADVAAFLEAVEDMASDLRRFDYPGKAAASRDDALKILDVLDRRIRGYETAALAEAYAAPPGLAPPSPSP</sequence>
<protein>
    <submittedName>
        <fullName evidence="1">Uncharacterized protein</fullName>
    </submittedName>
</protein>
<organism evidence="1 2">
    <name type="scientific">Methylobacterium hispanicum</name>
    <dbReference type="NCBI Taxonomy" id="270350"/>
    <lineage>
        <taxon>Bacteria</taxon>
        <taxon>Pseudomonadati</taxon>
        <taxon>Pseudomonadota</taxon>
        <taxon>Alphaproteobacteria</taxon>
        <taxon>Hyphomicrobiales</taxon>
        <taxon>Methylobacteriaceae</taxon>
        <taxon>Methylobacterium</taxon>
    </lineage>
</organism>
<dbReference type="RefSeq" id="WP_238230268.1">
    <property type="nucleotide sequence ID" value="NZ_BPQO01000011.1"/>
</dbReference>